<proteinExistence type="predicted"/>
<evidence type="ECO:0000313" key="1">
    <source>
        <dbReference type="EMBL" id="CAE6796245.1"/>
    </source>
</evidence>
<dbReference type="EMBL" id="CAJNBJ010000020">
    <property type="protein sequence ID" value="CAE6796245.1"/>
    <property type="molecule type" value="Genomic_DNA"/>
</dbReference>
<reference evidence="1 2" key="1">
    <citation type="submission" date="2021-02" db="EMBL/GenBank/DDBJ databases">
        <authorList>
            <person name="Han P."/>
        </authorList>
    </citation>
    <scope>NUCLEOTIDE SEQUENCE [LARGE SCALE GENOMIC DNA]</scope>
    <source>
        <strain evidence="1">Candidatus Nitrospira sp. ZN2</strain>
    </source>
</reference>
<dbReference type="Proteomes" id="UP000675880">
    <property type="component" value="Unassembled WGS sequence"/>
</dbReference>
<organism evidence="1 2">
    <name type="scientific">Nitrospira defluvii</name>
    <dbReference type="NCBI Taxonomy" id="330214"/>
    <lineage>
        <taxon>Bacteria</taxon>
        <taxon>Pseudomonadati</taxon>
        <taxon>Nitrospirota</taxon>
        <taxon>Nitrospiria</taxon>
        <taxon>Nitrospirales</taxon>
        <taxon>Nitrospiraceae</taxon>
        <taxon>Nitrospira</taxon>
    </lineage>
</organism>
<comment type="caution">
    <text evidence="1">The sequence shown here is derived from an EMBL/GenBank/DDBJ whole genome shotgun (WGS) entry which is preliminary data.</text>
</comment>
<keyword evidence="2" id="KW-1185">Reference proteome</keyword>
<accession>A0ABM8S987</accession>
<sequence>MPYAYSAWIQRWGLSGILWISTASLTHAAQPLPQELMNQWFAVEVLSGAKIPLSIEFVPSPWSLIRLRLAPDERLLVLFNAPVQDCTISGDARLDPDRDRIHIRSHAMTCRTARGFETRLFTGTVVSETDGFQGVPLSLAHQSQDQKGYIVPAGVQGTLVVLPHNPPERVDAPPPSRK</sequence>
<name>A0ABM8S987_9BACT</name>
<evidence type="ECO:0000313" key="2">
    <source>
        <dbReference type="Proteomes" id="UP000675880"/>
    </source>
</evidence>
<protein>
    <submittedName>
        <fullName evidence="1">Uncharacterized protein</fullName>
    </submittedName>
</protein>
<gene>
    <name evidence="1" type="ORF">NSPZN2_70107</name>
</gene>